<dbReference type="EMBL" id="KC292026">
    <property type="protein sequence ID" value="AGM11443.1"/>
    <property type="molecule type" value="Genomic_DNA"/>
</dbReference>
<name>R4TMP5_9CAUD</name>
<proteinExistence type="predicted"/>
<evidence type="ECO:0000313" key="2">
    <source>
        <dbReference type="Proteomes" id="UP000202786"/>
    </source>
</evidence>
<dbReference type="GeneID" id="16194028"/>
<organism evidence="1 2">
    <name type="scientific">Halogranum tailed virus 1</name>
    <dbReference type="NCBI Taxonomy" id="1273749"/>
    <lineage>
        <taxon>Viruses</taxon>
        <taxon>Duplodnaviria</taxon>
        <taxon>Heunggongvirae</taxon>
        <taxon>Uroviricota</taxon>
        <taxon>Caudoviricetes</taxon>
        <taxon>Thumleimavirales</taxon>
        <taxon>Halomagnusviridae</taxon>
        <taxon>Hagravirus</taxon>
        <taxon>Hagravirus capitaneum</taxon>
        <taxon>Hagravirus HGTV1</taxon>
    </lineage>
</organism>
<gene>
    <name evidence="1" type="primary">146</name>
    <name evidence="1" type="ORF">HGTV1_146</name>
</gene>
<accession>R4TMP5</accession>
<sequence length="79" mass="9084">MKCTQWDSHKYTVDEVDEDSFKYTGSFDVIATAQGAVLIEKRYRTRCPECRSGTGSKGYLYKDRLEMVAHDNLPLTEEV</sequence>
<protein>
    <submittedName>
        <fullName evidence="1">Uncharacterized protein</fullName>
    </submittedName>
</protein>
<reference evidence="1 2" key="1">
    <citation type="submission" date="2012-12" db="EMBL/GenBank/DDBJ databases">
        <authorList>
            <person name="Sencilo A."/>
            <person name="Jacobs-Sera D."/>
            <person name="Russell D.A."/>
            <person name="Ko C."/>
            <person name="Atanasova N."/>
            <person name="Osterlund E."/>
            <person name="Oksanen H.M."/>
            <person name="Bamford D.H."/>
            <person name="Hatfull G.F."/>
            <person name="Roine E."/>
            <person name="Hendrix R.W."/>
        </authorList>
    </citation>
    <scope>NUCLEOTIDE SEQUENCE [LARGE SCALE GENOMIC DNA]</scope>
</reference>
<keyword evidence="2" id="KW-1185">Reference proteome</keyword>
<dbReference type="KEGG" id="vg:16194028"/>
<evidence type="ECO:0000313" key="1">
    <source>
        <dbReference type="EMBL" id="AGM11443.1"/>
    </source>
</evidence>
<dbReference type="RefSeq" id="YP_008059321.1">
    <property type="nucleotide sequence ID" value="NC_021328.1"/>
</dbReference>
<dbReference type="Proteomes" id="UP000202786">
    <property type="component" value="Segment"/>
</dbReference>